<feature type="compositionally biased region" description="Basic and acidic residues" evidence="1">
    <location>
        <begin position="513"/>
        <end position="562"/>
    </location>
</feature>
<keyword evidence="3" id="KW-1185">Reference proteome</keyword>
<feature type="compositionally biased region" description="Basic and acidic residues" evidence="1">
    <location>
        <begin position="495"/>
        <end position="505"/>
    </location>
</feature>
<evidence type="ECO:0000313" key="3">
    <source>
        <dbReference type="Proteomes" id="UP000193467"/>
    </source>
</evidence>
<feature type="region of interest" description="Disordered" evidence="1">
    <location>
        <begin position="149"/>
        <end position="235"/>
    </location>
</feature>
<sequence>MSSSAGQQQGVVDALVQNVLKRDILFVLFHLKELEPSRINQVDTRHRLSPLQAALSLPHDGPRRALLLQIFLLSGAFLSLAERLDGPGYGRGPSDVRPLPHWARGTESEATPARMLLFEISLEEAERWLRRNGLDVAEVYNAADARRDRPDAMAYPTPPAQPAGAYDPTRPQYGDARPLYPSSRPVDPPFPSHRPPPLEPPRDPFAPDRGRPPASREPPHLHHRPPSPSFQPGPQSFVLEGLAQITTSTDLARFLGRFFKDDRLVEAINLAPPSRGTKAFKVVLAKPVDVRELELLNGSQLDGASMRVQVEASSTSFPTSAPRPPYRDNSPPPRRQSLNDRRRSLSPRRPVDGRRRDLSPPRGGRDRPSGNVWAPYSSCIYAYDETDRDRARPPPPPRDGATQKELDAWAEESFVGRWAADFPGVRPKWEKGRRVIWRGELCPAFPPRVGGIKPCWGRNCNHAHAPEELRIDENGTLRDPAAAAAFAKRPWRAPDIARRSSIDSRRRSRSPPRRRDDRPARIDDRPPPRFNDRPPPRFDDRPPFDDHPPFDDRPPRFDDSRRGPPPPFDGRRSPPRAGYGRR</sequence>
<evidence type="ECO:0000313" key="2">
    <source>
        <dbReference type="EMBL" id="ORY90806.1"/>
    </source>
</evidence>
<evidence type="ECO:0000256" key="1">
    <source>
        <dbReference type="SAM" id="MobiDB-lite"/>
    </source>
</evidence>
<dbReference type="Proteomes" id="UP000193467">
    <property type="component" value="Unassembled WGS sequence"/>
</dbReference>
<feature type="region of interest" description="Disordered" evidence="1">
    <location>
        <begin position="308"/>
        <end position="371"/>
    </location>
</feature>
<dbReference type="AlphaFoldDB" id="A0A1Y2G1N4"/>
<feature type="compositionally biased region" description="Basic and acidic residues" evidence="1">
    <location>
        <begin position="337"/>
        <end position="368"/>
    </location>
</feature>
<organism evidence="2 3">
    <name type="scientific">Leucosporidium creatinivorum</name>
    <dbReference type="NCBI Taxonomy" id="106004"/>
    <lineage>
        <taxon>Eukaryota</taxon>
        <taxon>Fungi</taxon>
        <taxon>Dikarya</taxon>
        <taxon>Basidiomycota</taxon>
        <taxon>Pucciniomycotina</taxon>
        <taxon>Microbotryomycetes</taxon>
        <taxon>Leucosporidiales</taxon>
        <taxon>Leucosporidium</taxon>
    </lineage>
</organism>
<gene>
    <name evidence="2" type="ORF">BCR35DRAFT_349721</name>
</gene>
<accession>A0A1Y2G1N4</accession>
<feature type="compositionally biased region" description="Basic and acidic residues" evidence="1">
    <location>
        <begin position="200"/>
        <end position="211"/>
    </location>
</feature>
<name>A0A1Y2G1N4_9BASI</name>
<feature type="region of interest" description="Disordered" evidence="1">
    <location>
        <begin position="489"/>
        <end position="582"/>
    </location>
</feature>
<comment type="caution">
    <text evidence="2">The sequence shown here is derived from an EMBL/GenBank/DDBJ whole genome shotgun (WGS) entry which is preliminary data.</text>
</comment>
<dbReference type="EMBL" id="MCGR01000003">
    <property type="protein sequence ID" value="ORY90806.1"/>
    <property type="molecule type" value="Genomic_DNA"/>
</dbReference>
<dbReference type="InParanoid" id="A0A1Y2G1N4"/>
<feature type="compositionally biased region" description="Pro residues" evidence="1">
    <location>
        <begin position="186"/>
        <end position="199"/>
    </location>
</feature>
<protein>
    <submittedName>
        <fullName evidence="2">Uncharacterized protein</fullName>
    </submittedName>
</protein>
<proteinExistence type="predicted"/>
<reference evidence="2 3" key="1">
    <citation type="submission" date="2016-07" db="EMBL/GenBank/DDBJ databases">
        <title>Pervasive Adenine N6-methylation of Active Genes in Fungi.</title>
        <authorList>
            <consortium name="DOE Joint Genome Institute"/>
            <person name="Mondo S.J."/>
            <person name="Dannebaum R.O."/>
            <person name="Kuo R.C."/>
            <person name="Labutti K."/>
            <person name="Haridas S."/>
            <person name="Kuo A."/>
            <person name="Salamov A."/>
            <person name="Ahrendt S.R."/>
            <person name="Lipzen A."/>
            <person name="Sullivan W."/>
            <person name="Andreopoulos W.B."/>
            <person name="Clum A."/>
            <person name="Lindquist E."/>
            <person name="Daum C."/>
            <person name="Ramamoorthy G.K."/>
            <person name="Gryganskyi A."/>
            <person name="Culley D."/>
            <person name="Magnuson J.K."/>
            <person name="James T.Y."/>
            <person name="O'Malley M.A."/>
            <person name="Stajich J.E."/>
            <person name="Spatafora J.W."/>
            <person name="Visel A."/>
            <person name="Grigoriev I.V."/>
        </authorList>
    </citation>
    <scope>NUCLEOTIDE SEQUENCE [LARGE SCALE GENOMIC DNA]</scope>
    <source>
        <strain evidence="2 3">62-1032</strain>
    </source>
</reference>